<dbReference type="PRINTS" id="PR00014">
    <property type="entry name" value="FNTYPEIII"/>
</dbReference>
<feature type="transmembrane region" description="Helical" evidence="3">
    <location>
        <begin position="1109"/>
        <end position="1129"/>
    </location>
</feature>
<feature type="region of interest" description="Disordered" evidence="2">
    <location>
        <begin position="169"/>
        <end position="289"/>
    </location>
</feature>
<feature type="domain" description="Fibronectin type-III" evidence="4">
    <location>
        <begin position="801"/>
        <end position="888"/>
    </location>
</feature>
<proteinExistence type="predicted"/>
<dbReference type="Pfam" id="PF00041">
    <property type="entry name" value="fn3"/>
    <property type="match status" value="5"/>
</dbReference>
<sequence length="1133" mass="125634">MAETQQHPEEIGNMTTNCSNGLLNNGPSQLVEETDTGQAPVGPDPTQNQGIPTEHRYVFYVHVKPGETFTIRQGDQVQTITGPASVPIYSNTPNPPIIPVQGGQYVQQVIQDSDGTHRIIFTPPGPGGQLPPHMAPQMYPHPGGAMYPHMMPPSGGGMPPHMYPQMVGPGDGSGVPPHLHPHMYAYPQPAPPQCNSPELNHNSVYGHEPQQRPPIHRTRPRDDRTDRQRDRLQRKLRDRQKENLNTPMNCNHIPHKSPSTSPLTTENGISRSNGRSKRYNGIENDIGDDPEVKRRRECLSSIQPPVTSNIQTRSVTVRWSPPFLESSDEESGQDEPIDPLPLLYELLLMEKVRDGKWRTIYSGAEMEFVIADLKPATEYQLSVCAIWEDIRGSLSKSISFRTLNCAPAIPAPPKLGQRSKNSISVKWNAPCDNGSKILSYTLQCDMGEKDSNFVEVFKGTQKLYRLTKLQPSMPYTFRLAATNEIGTSEFSPTASYYTAGSVPQQPSPPQLVEAAVRSLTLAWEKAADDITSFTLEMEDVTNRYGFQPIFCGDEISYTCNSLVRKTLYKFRLCAINDQGNSPWSEAISFITVADKPGAPSKPTLKGKVHSNHFKVTWDRPKDDGGTEITVYILEINDGHIFHKIEWEVLFYNAVTCSVVQKFKTGLNCLNVLLHGSVSTLGGTVWKNAGSPFSDYFYVTTGAGPPDAPLEPSCICKSPHIVIVSWYTPCGNGAEITEYRLEWATTEGTFTHHYIGPLLSHEVKGLQPATYYYFRVQAVNSAGPGQFSAVATCVTSPSSPGAVTHLELLAHTANSLRVQWKEPNNYGSKITSYNVDIGDKQPLTVASNVTERLIEGLVPDTKYRIRVQAVNSIGVGHYSPSLKVYTLPLPPNPPKLECVLHGHQSLKLKWGENSKSIDAKLLNYTLQMEDRKGRFNIVYSGSSLTHKVSKLSELTEYKFRIFATNEAGNGPMSEIFSTSTSKAPPPVPKAAKVKNITEDSCEIVWQSIEPMQGDPILYLLQYQRTKDREYKQAYRGAGTSTKLDVLHPNMEYRVRVCAIRQSQDGMGDLIGAYSTGTVFHTPSDEPVREEVTKEDKVVKVERKPLTDEQWAAIIVVGFAICAILIALLVAQFMA</sequence>
<evidence type="ECO:0000259" key="4">
    <source>
        <dbReference type="PROSITE" id="PS50853"/>
    </source>
</evidence>
<evidence type="ECO:0000256" key="3">
    <source>
        <dbReference type="SAM" id="Phobius"/>
    </source>
</evidence>
<dbReference type="Proteomes" id="UP000694865">
    <property type="component" value="Unplaced"/>
</dbReference>
<evidence type="ECO:0000313" key="6">
    <source>
        <dbReference type="RefSeq" id="XP_002735906.1"/>
    </source>
</evidence>
<feature type="domain" description="Fibronectin type-III" evidence="4">
    <location>
        <begin position="986"/>
        <end position="1083"/>
    </location>
</feature>
<dbReference type="RefSeq" id="XP_002735906.1">
    <property type="nucleotide sequence ID" value="XM_002735860.2"/>
</dbReference>
<dbReference type="PANTHER" id="PTHR13817:SF73">
    <property type="entry name" value="FIBRONECTIN TYPE-III DOMAIN-CONTAINING PROTEIN"/>
    <property type="match status" value="1"/>
</dbReference>
<dbReference type="InterPro" id="IPR003961">
    <property type="entry name" value="FN3_dom"/>
</dbReference>
<accession>A0ABM0GRS3</accession>
<dbReference type="InterPro" id="IPR036116">
    <property type="entry name" value="FN3_sf"/>
</dbReference>
<dbReference type="SUPFAM" id="SSF49265">
    <property type="entry name" value="Fibronectin type III"/>
    <property type="match status" value="5"/>
</dbReference>
<feature type="domain" description="Fibronectin type-III" evidence="4">
    <location>
        <begin position="409"/>
        <end position="501"/>
    </location>
</feature>
<keyword evidence="5" id="KW-1185">Reference proteome</keyword>
<evidence type="ECO:0000256" key="1">
    <source>
        <dbReference type="ARBA" id="ARBA00022737"/>
    </source>
</evidence>
<feature type="domain" description="Fibronectin type-III" evidence="4">
    <location>
        <begin position="707"/>
        <end position="797"/>
    </location>
</feature>
<gene>
    <name evidence="6" type="primary">LOC100371466</name>
</gene>
<evidence type="ECO:0000313" key="5">
    <source>
        <dbReference type="Proteomes" id="UP000694865"/>
    </source>
</evidence>
<dbReference type="PANTHER" id="PTHR13817">
    <property type="entry name" value="TITIN"/>
    <property type="match status" value="1"/>
</dbReference>
<keyword evidence="1" id="KW-0677">Repeat</keyword>
<name>A0ABM0GRS3_SACKO</name>
<protein>
    <submittedName>
        <fullName evidence="6">Fibronectin type-III domain-containing protein 3a-like</fullName>
    </submittedName>
</protein>
<keyword evidence="3" id="KW-0812">Transmembrane</keyword>
<feature type="compositionally biased region" description="Polar residues" evidence="2">
    <location>
        <begin position="13"/>
        <end position="28"/>
    </location>
</feature>
<organism evidence="5 6">
    <name type="scientific">Saccoglossus kowalevskii</name>
    <name type="common">Acorn worm</name>
    <dbReference type="NCBI Taxonomy" id="10224"/>
    <lineage>
        <taxon>Eukaryota</taxon>
        <taxon>Metazoa</taxon>
        <taxon>Hemichordata</taxon>
        <taxon>Enteropneusta</taxon>
        <taxon>Harrimaniidae</taxon>
        <taxon>Saccoglossus</taxon>
    </lineage>
</organism>
<keyword evidence="3" id="KW-1133">Transmembrane helix</keyword>
<evidence type="ECO:0000256" key="2">
    <source>
        <dbReference type="SAM" id="MobiDB-lite"/>
    </source>
</evidence>
<feature type="compositionally biased region" description="Polar residues" evidence="2">
    <location>
        <begin position="257"/>
        <end position="273"/>
    </location>
</feature>
<dbReference type="SMART" id="SM00060">
    <property type="entry name" value="FN3"/>
    <property type="match status" value="7"/>
</dbReference>
<dbReference type="InterPro" id="IPR013783">
    <property type="entry name" value="Ig-like_fold"/>
</dbReference>
<dbReference type="CDD" id="cd00063">
    <property type="entry name" value="FN3"/>
    <property type="match status" value="8"/>
</dbReference>
<feature type="compositionally biased region" description="Basic and acidic residues" evidence="2">
    <location>
        <begin position="220"/>
        <end position="242"/>
    </location>
</feature>
<feature type="domain" description="Fibronectin type-III" evidence="4">
    <location>
        <begin position="301"/>
        <end position="405"/>
    </location>
</feature>
<feature type="region of interest" description="Disordered" evidence="2">
    <location>
        <begin position="1"/>
        <end position="52"/>
    </location>
</feature>
<reference evidence="6" key="1">
    <citation type="submission" date="2025-08" db="UniProtKB">
        <authorList>
            <consortium name="RefSeq"/>
        </authorList>
    </citation>
    <scope>IDENTIFICATION</scope>
    <source>
        <tissue evidence="6">Testes</tissue>
    </source>
</reference>
<dbReference type="GeneID" id="100371466"/>
<keyword evidence="3" id="KW-0472">Membrane</keyword>
<dbReference type="Gene3D" id="2.60.40.10">
    <property type="entry name" value="Immunoglobulins"/>
    <property type="match status" value="8"/>
</dbReference>
<feature type="domain" description="Fibronectin type-III" evidence="4">
    <location>
        <begin position="505"/>
        <end position="594"/>
    </location>
</feature>
<dbReference type="InterPro" id="IPR050964">
    <property type="entry name" value="Striated_Muscle_Regulatory"/>
</dbReference>
<dbReference type="PROSITE" id="PS50853">
    <property type="entry name" value="FN3"/>
    <property type="match status" value="7"/>
</dbReference>
<feature type="compositionally biased region" description="Basic and acidic residues" evidence="2">
    <location>
        <begin position="1"/>
        <end position="10"/>
    </location>
</feature>
<feature type="domain" description="Fibronectin type-III" evidence="4">
    <location>
        <begin position="889"/>
        <end position="982"/>
    </location>
</feature>